<dbReference type="InterPro" id="IPR029149">
    <property type="entry name" value="Creatin/AminoP/Spt16_N"/>
</dbReference>
<evidence type="ECO:0000313" key="6">
    <source>
        <dbReference type="Proteomes" id="UP000199322"/>
    </source>
</evidence>
<dbReference type="AlphaFoldDB" id="A0A1G6PW43"/>
<name>A0A1G6PW43_9BACT</name>
<feature type="domain" description="Creatinase N-terminal" evidence="4">
    <location>
        <begin position="6"/>
        <end position="132"/>
    </location>
</feature>
<reference evidence="5 6" key="1">
    <citation type="submission" date="2016-10" db="EMBL/GenBank/DDBJ databases">
        <authorList>
            <person name="de Groot N.N."/>
        </authorList>
    </citation>
    <scope>NUCLEOTIDE SEQUENCE [LARGE SCALE GENOMIC DNA]</scope>
    <source>
        <strain evidence="5 6">WG14</strain>
    </source>
</reference>
<accession>A0A1G6PW43</accession>
<dbReference type="Pfam" id="PF01321">
    <property type="entry name" value="Creatinase_N"/>
    <property type="match status" value="1"/>
</dbReference>
<keyword evidence="6" id="KW-1185">Reference proteome</keyword>
<dbReference type="GO" id="GO:0046872">
    <property type="term" value="F:metal ion binding"/>
    <property type="evidence" value="ECO:0007669"/>
    <property type="project" value="UniProtKB-KW"/>
</dbReference>
<dbReference type="Pfam" id="PF00557">
    <property type="entry name" value="Peptidase_M24"/>
    <property type="match status" value="1"/>
</dbReference>
<dbReference type="SUPFAM" id="SSF55920">
    <property type="entry name" value="Creatinase/aminopeptidase"/>
    <property type="match status" value="1"/>
</dbReference>
<keyword evidence="1" id="KW-0479">Metal-binding</keyword>
<dbReference type="InterPro" id="IPR001131">
    <property type="entry name" value="Peptidase_M24B_aminopep-P_CS"/>
</dbReference>
<dbReference type="EMBL" id="FMYV01000009">
    <property type="protein sequence ID" value="SDC84333.1"/>
    <property type="molecule type" value="Genomic_DNA"/>
</dbReference>
<feature type="domain" description="Peptidase M24" evidence="3">
    <location>
        <begin position="139"/>
        <end position="340"/>
    </location>
</feature>
<proteinExistence type="predicted"/>
<dbReference type="STRING" id="28234.SAMN04488588_1920"/>
<dbReference type="Proteomes" id="UP000199322">
    <property type="component" value="Unassembled WGS sequence"/>
</dbReference>
<dbReference type="InterPro" id="IPR001714">
    <property type="entry name" value="Pept_M24_MAP"/>
</dbReference>
<keyword evidence="2" id="KW-0378">Hydrolase</keyword>
<dbReference type="PANTHER" id="PTHR46112">
    <property type="entry name" value="AMINOPEPTIDASE"/>
    <property type="match status" value="1"/>
</dbReference>
<protein>
    <submittedName>
        <fullName evidence="5">Xaa-Pro aminopeptidase</fullName>
    </submittedName>
</protein>
<dbReference type="Gene3D" id="3.40.350.10">
    <property type="entry name" value="Creatinase/prolidase N-terminal domain"/>
    <property type="match status" value="1"/>
</dbReference>
<dbReference type="InterPro" id="IPR000587">
    <property type="entry name" value="Creatinase_N"/>
</dbReference>
<evidence type="ECO:0000256" key="1">
    <source>
        <dbReference type="ARBA" id="ARBA00022723"/>
    </source>
</evidence>
<dbReference type="GO" id="GO:0008235">
    <property type="term" value="F:metalloexopeptidase activity"/>
    <property type="evidence" value="ECO:0007669"/>
    <property type="project" value="UniProtKB-ARBA"/>
</dbReference>
<dbReference type="PANTHER" id="PTHR46112:SF3">
    <property type="entry name" value="AMINOPEPTIDASE YPDF"/>
    <property type="match status" value="1"/>
</dbReference>
<dbReference type="CDD" id="cd01092">
    <property type="entry name" value="APP-like"/>
    <property type="match status" value="1"/>
</dbReference>
<keyword evidence="5" id="KW-0031">Aminopeptidase</keyword>
<dbReference type="RefSeq" id="WP_091405329.1">
    <property type="nucleotide sequence ID" value="NZ_LTDH01000009.1"/>
</dbReference>
<dbReference type="InterPro" id="IPR050659">
    <property type="entry name" value="Peptidase_M24B"/>
</dbReference>
<dbReference type="PRINTS" id="PR00599">
    <property type="entry name" value="MAPEPTIDASE"/>
</dbReference>
<dbReference type="InterPro" id="IPR036005">
    <property type="entry name" value="Creatinase/aminopeptidase-like"/>
</dbReference>
<sequence length="358" mass="40039">MKIGIIQKFMKDNDLEAMLLFNTEGSTPSIFYLTGFSGNDGALIITPNCAKILVDSRYTEEVKEILTDELTLVKTGTRTIYETIEEELNSLKIQNIGIEYSKIYHRDYDKIFKNKNWNIVNIDEQLESMRNIKTVEEIETMKKAIKISEDAFVEMLNYVKPGITEKYLAAVLEFEMKKRGAEKPGFDTIVGSGFRGALPHGIASEKKLEEGDMIVIDFGARYKGYNADLTRTIGVKSITDEVRNVYSTVLNANKEAIKAVKAGESGFDIDKIAREIIKEAGYGEYFGHGLGHGLGIEVHENISVSPRSKHTLKAGNVVTIEPGIYLDGKFGVRIEDDILVLKNGYENLNSLSKDLIIV</sequence>
<organism evidence="5 6">
    <name type="scientific">Geotoga petraea</name>
    <dbReference type="NCBI Taxonomy" id="28234"/>
    <lineage>
        <taxon>Bacteria</taxon>
        <taxon>Thermotogati</taxon>
        <taxon>Thermotogota</taxon>
        <taxon>Thermotogae</taxon>
        <taxon>Petrotogales</taxon>
        <taxon>Petrotogaceae</taxon>
        <taxon>Geotoga</taxon>
    </lineage>
</organism>
<evidence type="ECO:0000256" key="2">
    <source>
        <dbReference type="ARBA" id="ARBA00022801"/>
    </source>
</evidence>
<keyword evidence="5" id="KW-0645">Protease</keyword>
<dbReference type="Gene3D" id="3.90.230.10">
    <property type="entry name" value="Creatinase/methionine aminopeptidase superfamily"/>
    <property type="match status" value="1"/>
</dbReference>
<dbReference type="PROSITE" id="PS00491">
    <property type="entry name" value="PROLINE_PEPTIDASE"/>
    <property type="match status" value="1"/>
</dbReference>
<dbReference type="SUPFAM" id="SSF53092">
    <property type="entry name" value="Creatinase/prolidase N-terminal domain"/>
    <property type="match status" value="1"/>
</dbReference>
<evidence type="ECO:0000259" key="3">
    <source>
        <dbReference type="Pfam" id="PF00557"/>
    </source>
</evidence>
<gene>
    <name evidence="5" type="ORF">SAMN04488588_1920</name>
</gene>
<evidence type="ECO:0000259" key="4">
    <source>
        <dbReference type="Pfam" id="PF01321"/>
    </source>
</evidence>
<dbReference type="GO" id="GO:0004177">
    <property type="term" value="F:aminopeptidase activity"/>
    <property type="evidence" value="ECO:0007669"/>
    <property type="project" value="UniProtKB-KW"/>
</dbReference>
<evidence type="ECO:0000313" key="5">
    <source>
        <dbReference type="EMBL" id="SDC84333.1"/>
    </source>
</evidence>
<dbReference type="InterPro" id="IPR000994">
    <property type="entry name" value="Pept_M24"/>
</dbReference>